<keyword evidence="5" id="KW-0442">Lipid degradation</keyword>
<comment type="caution">
    <text evidence="16">The sequence shown here is derived from an EMBL/GenBank/DDBJ whole genome shotgun (WGS) entry which is preliminary data.</text>
</comment>
<dbReference type="Pfam" id="PF00725">
    <property type="entry name" value="3HCDH"/>
    <property type="match status" value="1"/>
</dbReference>
<dbReference type="PANTHER" id="PTHR23309">
    <property type="entry name" value="3-HYDROXYACYL-COA DEHYROGENASE"/>
    <property type="match status" value="1"/>
</dbReference>
<evidence type="ECO:0000256" key="10">
    <source>
        <dbReference type="ARBA" id="ARBA00023235"/>
    </source>
</evidence>
<organism evidence="16 17">
    <name type="scientific">Lacimonas salitolerans</name>
    <dbReference type="NCBI Taxonomy" id="1323750"/>
    <lineage>
        <taxon>Bacteria</taxon>
        <taxon>Pseudomonadati</taxon>
        <taxon>Pseudomonadota</taxon>
        <taxon>Alphaproteobacteria</taxon>
        <taxon>Rhodobacterales</taxon>
        <taxon>Paracoccaceae</taxon>
        <taxon>Lacimonas</taxon>
    </lineage>
</organism>
<evidence type="ECO:0000256" key="1">
    <source>
        <dbReference type="ARBA" id="ARBA00004275"/>
    </source>
</evidence>
<feature type="domain" description="3-hydroxyacyl-CoA dehydrogenase NAD binding" evidence="15">
    <location>
        <begin position="295"/>
        <end position="458"/>
    </location>
</feature>
<keyword evidence="10" id="KW-0413">Isomerase</keyword>
<dbReference type="InterPro" id="IPR001753">
    <property type="entry name" value="Enoyl-CoA_hydra/iso"/>
</dbReference>
<dbReference type="Proteomes" id="UP001597186">
    <property type="component" value="Unassembled WGS sequence"/>
</dbReference>
<evidence type="ECO:0000256" key="13">
    <source>
        <dbReference type="ARBA" id="ARBA00049556"/>
    </source>
</evidence>
<dbReference type="SUPFAM" id="SSF51735">
    <property type="entry name" value="NAD(P)-binding Rossmann-fold domains"/>
    <property type="match status" value="1"/>
</dbReference>
<feature type="domain" description="3-hydroxyacyl-CoA dehydrogenase C-terminal" evidence="14">
    <location>
        <begin position="468"/>
        <end position="558"/>
    </location>
</feature>
<keyword evidence="8" id="KW-0443">Lipid metabolism</keyword>
<dbReference type="Gene3D" id="1.10.1040.50">
    <property type="match status" value="1"/>
</dbReference>
<dbReference type="InterPro" id="IPR008927">
    <property type="entry name" value="6-PGluconate_DH-like_C_sf"/>
</dbReference>
<sequence length="691" mass="72497">MSDSSDFVRIDRQGELAVVSLTNPPVNMLSMPLRAALMRALDRVAQDDELRVVVLTGQGGHFCGGLDLRELSAPLAAPTPGDLANRIEGLGKPVVAALCGAATGAGLELALAATARVAQAGTQIALGDLSLGLTPGAGGSQRLPRLVGAGAALDLLLSARQLPAATVPALFDALDVPDAVAAAVTLARDLADARRLPTRDLTDGFDDPMAYQAEIAKRREDVAANPVPASRDVVAAVEAALLLPFEAGLALEEQVFEDARQSKQSRALIHIQRAERRAANIPEARPGAARPIDRVGIVGGGPTACAIARLFLGAGLPVVQFERTDEALDAARQRIADMDARAPDALTRWQGSKSLADLGQAGLIIEAVAEVPRTKAQVFAALSAVAGPGTILASQSGLLPIDPMAQASTVPARVLGLHFHAPIGPARLVEVIPGHQTEGWAVASVAHLVRGRLGRVALRAGTGGGTLGERILAAGRDAGLAMLAQGVPIERIDRVMAQWGLPQGIFRQIDMIGTQVVLTRGRLMARDADFAALHLEALDRLVTAGRMGRAEGVGFYRWGAQGRLQVDDGLMELLFDTLPPPLALSEDEIRLCVIAAMANAGARMLRADVALRPSDIDLGCVLGVHFPRWRGGPMKAADLAGLFEVQRALTRLMPEDAALYTPDPGFAALVRNGETFDALNKVGKHRRRIPG</sequence>
<evidence type="ECO:0000259" key="14">
    <source>
        <dbReference type="Pfam" id="PF00725"/>
    </source>
</evidence>
<evidence type="ECO:0000259" key="15">
    <source>
        <dbReference type="Pfam" id="PF02737"/>
    </source>
</evidence>
<dbReference type="Gene3D" id="3.90.226.10">
    <property type="entry name" value="2-enoyl-CoA Hydratase, Chain A, domain 1"/>
    <property type="match status" value="1"/>
</dbReference>
<keyword evidence="9" id="KW-0576">Peroxisome</keyword>
<proteinExistence type="predicted"/>
<evidence type="ECO:0000256" key="4">
    <source>
        <dbReference type="ARBA" id="ARBA00022832"/>
    </source>
</evidence>
<evidence type="ECO:0000313" key="17">
    <source>
        <dbReference type="Proteomes" id="UP001597186"/>
    </source>
</evidence>
<comment type="subunit">
    <text evidence="3">Monomer.</text>
</comment>
<dbReference type="PANTHER" id="PTHR23309:SF49">
    <property type="entry name" value="PEROXISOMAL BIFUNCTIONAL ENZYME"/>
    <property type="match status" value="1"/>
</dbReference>
<evidence type="ECO:0000256" key="3">
    <source>
        <dbReference type="ARBA" id="ARBA00011245"/>
    </source>
</evidence>
<evidence type="ECO:0000256" key="7">
    <source>
        <dbReference type="ARBA" id="ARBA00023027"/>
    </source>
</evidence>
<protein>
    <submittedName>
        <fullName evidence="16">Enoyl-CoA hydratase-related protein</fullName>
    </submittedName>
</protein>
<name>A0ABW4EBI1_9RHOB</name>
<keyword evidence="6" id="KW-0560">Oxidoreductase</keyword>
<dbReference type="EMBL" id="JBHUDD010000036">
    <property type="protein sequence ID" value="MFD1508670.1"/>
    <property type="molecule type" value="Genomic_DNA"/>
</dbReference>
<comment type="catalytic activity">
    <reaction evidence="13">
        <text>a (3S)-3-hydroxyacyl-CoA + NAD(+) = a 3-oxoacyl-CoA + NADH + H(+)</text>
        <dbReference type="Rhea" id="RHEA:22432"/>
        <dbReference type="ChEBI" id="CHEBI:15378"/>
        <dbReference type="ChEBI" id="CHEBI:57318"/>
        <dbReference type="ChEBI" id="CHEBI:57540"/>
        <dbReference type="ChEBI" id="CHEBI:57945"/>
        <dbReference type="ChEBI" id="CHEBI:90726"/>
        <dbReference type="EC" id="1.1.1.35"/>
    </reaction>
</comment>
<keyword evidence="7" id="KW-0520">NAD</keyword>
<evidence type="ECO:0000256" key="12">
    <source>
        <dbReference type="ARBA" id="ARBA00023268"/>
    </source>
</evidence>
<comment type="pathway">
    <text evidence="2">Lipid metabolism; fatty acid beta-oxidation.</text>
</comment>
<dbReference type="Gene3D" id="3.40.50.720">
    <property type="entry name" value="NAD(P)-binding Rossmann-like Domain"/>
    <property type="match status" value="1"/>
</dbReference>
<evidence type="ECO:0000256" key="6">
    <source>
        <dbReference type="ARBA" id="ARBA00023002"/>
    </source>
</evidence>
<evidence type="ECO:0000256" key="11">
    <source>
        <dbReference type="ARBA" id="ARBA00023239"/>
    </source>
</evidence>
<dbReference type="InterPro" id="IPR029045">
    <property type="entry name" value="ClpP/crotonase-like_dom_sf"/>
</dbReference>
<keyword evidence="12" id="KW-0511">Multifunctional enzyme</keyword>
<dbReference type="InterPro" id="IPR006176">
    <property type="entry name" value="3-OHacyl-CoA_DH_NAD-bd"/>
</dbReference>
<evidence type="ECO:0000256" key="9">
    <source>
        <dbReference type="ARBA" id="ARBA00023140"/>
    </source>
</evidence>
<dbReference type="Pfam" id="PF02737">
    <property type="entry name" value="3HCDH_N"/>
    <property type="match status" value="1"/>
</dbReference>
<dbReference type="SUPFAM" id="SSF48179">
    <property type="entry name" value="6-phosphogluconate dehydrogenase C-terminal domain-like"/>
    <property type="match status" value="2"/>
</dbReference>
<dbReference type="RefSeq" id="WP_379913528.1">
    <property type="nucleotide sequence ID" value="NZ_JBHUDD010000036.1"/>
</dbReference>
<comment type="subcellular location">
    <subcellularLocation>
        <location evidence="1">Peroxisome</location>
    </subcellularLocation>
</comment>
<keyword evidence="4" id="KW-0276">Fatty acid metabolism</keyword>
<gene>
    <name evidence="16" type="ORF">ACFTOW_04555</name>
</gene>
<dbReference type="InterPro" id="IPR036291">
    <property type="entry name" value="NAD(P)-bd_dom_sf"/>
</dbReference>
<evidence type="ECO:0000256" key="2">
    <source>
        <dbReference type="ARBA" id="ARBA00005005"/>
    </source>
</evidence>
<keyword evidence="11" id="KW-0456">Lyase</keyword>
<keyword evidence="17" id="KW-1185">Reference proteome</keyword>
<evidence type="ECO:0000256" key="8">
    <source>
        <dbReference type="ARBA" id="ARBA00023098"/>
    </source>
</evidence>
<accession>A0ABW4EBI1</accession>
<dbReference type="CDD" id="cd06558">
    <property type="entry name" value="crotonase-like"/>
    <property type="match status" value="1"/>
</dbReference>
<evidence type="ECO:0000313" key="16">
    <source>
        <dbReference type="EMBL" id="MFD1508670.1"/>
    </source>
</evidence>
<dbReference type="InterPro" id="IPR006108">
    <property type="entry name" value="3HC_DH_C"/>
</dbReference>
<evidence type="ECO:0000256" key="5">
    <source>
        <dbReference type="ARBA" id="ARBA00022963"/>
    </source>
</evidence>
<dbReference type="SUPFAM" id="SSF52096">
    <property type="entry name" value="ClpP/crotonase"/>
    <property type="match status" value="1"/>
</dbReference>
<dbReference type="Pfam" id="PF00378">
    <property type="entry name" value="ECH_1"/>
    <property type="match status" value="1"/>
</dbReference>
<reference evidence="17" key="1">
    <citation type="journal article" date="2019" name="Int. J. Syst. Evol. Microbiol.">
        <title>The Global Catalogue of Microorganisms (GCM) 10K type strain sequencing project: providing services to taxonomists for standard genome sequencing and annotation.</title>
        <authorList>
            <consortium name="The Broad Institute Genomics Platform"/>
            <consortium name="The Broad Institute Genome Sequencing Center for Infectious Disease"/>
            <person name="Wu L."/>
            <person name="Ma J."/>
        </authorList>
    </citation>
    <scope>NUCLEOTIDE SEQUENCE [LARGE SCALE GENOMIC DNA]</scope>
    <source>
        <strain evidence="17">CGMCC 1.12477</strain>
    </source>
</reference>